<gene>
    <name evidence="2" type="ORF">PoB_002752600</name>
</gene>
<dbReference type="AlphaFoldDB" id="A0AAV4A2U3"/>
<evidence type="ECO:0000313" key="2">
    <source>
        <dbReference type="EMBL" id="GFO01021.1"/>
    </source>
</evidence>
<dbReference type="Proteomes" id="UP000735302">
    <property type="component" value="Unassembled WGS sequence"/>
</dbReference>
<organism evidence="2 3">
    <name type="scientific">Plakobranchus ocellatus</name>
    <dbReference type="NCBI Taxonomy" id="259542"/>
    <lineage>
        <taxon>Eukaryota</taxon>
        <taxon>Metazoa</taxon>
        <taxon>Spiralia</taxon>
        <taxon>Lophotrochozoa</taxon>
        <taxon>Mollusca</taxon>
        <taxon>Gastropoda</taxon>
        <taxon>Heterobranchia</taxon>
        <taxon>Euthyneura</taxon>
        <taxon>Panpulmonata</taxon>
        <taxon>Sacoglossa</taxon>
        <taxon>Placobranchoidea</taxon>
        <taxon>Plakobranchidae</taxon>
        <taxon>Plakobranchus</taxon>
    </lineage>
</organism>
<proteinExistence type="predicted"/>
<dbReference type="EMBL" id="BLXT01003184">
    <property type="protein sequence ID" value="GFO01021.1"/>
    <property type="molecule type" value="Genomic_DNA"/>
</dbReference>
<evidence type="ECO:0000313" key="3">
    <source>
        <dbReference type="Proteomes" id="UP000735302"/>
    </source>
</evidence>
<feature type="compositionally biased region" description="Polar residues" evidence="1">
    <location>
        <begin position="1"/>
        <end position="15"/>
    </location>
</feature>
<accession>A0AAV4A2U3</accession>
<feature type="compositionally biased region" description="Basic and acidic residues" evidence="1">
    <location>
        <begin position="90"/>
        <end position="99"/>
    </location>
</feature>
<name>A0AAV4A2U3_9GAST</name>
<reference evidence="2 3" key="1">
    <citation type="journal article" date="2021" name="Elife">
        <title>Chloroplast acquisition without the gene transfer in kleptoplastic sea slugs, Plakobranchus ocellatus.</title>
        <authorList>
            <person name="Maeda T."/>
            <person name="Takahashi S."/>
            <person name="Yoshida T."/>
            <person name="Shimamura S."/>
            <person name="Takaki Y."/>
            <person name="Nagai Y."/>
            <person name="Toyoda A."/>
            <person name="Suzuki Y."/>
            <person name="Arimoto A."/>
            <person name="Ishii H."/>
            <person name="Satoh N."/>
            <person name="Nishiyama T."/>
            <person name="Hasebe M."/>
            <person name="Maruyama T."/>
            <person name="Minagawa J."/>
            <person name="Obokata J."/>
            <person name="Shigenobu S."/>
        </authorList>
    </citation>
    <scope>NUCLEOTIDE SEQUENCE [LARGE SCALE GENOMIC DNA]</scope>
</reference>
<comment type="caution">
    <text evidence="2">The sequence shown here is derived from an EMBL/GenBank/DDBJ whole genome shotgun (WGS) entry which is preliminary data.</text>
</comment>
<protein>
    <submittedName>
        <fullName evidence="2">Uncharacterized protein</fullName>
    </submittedName>
</protein>
<evidence type="ECO:0000256" key="1">
    <source>
        <dbReference type="SAM" id="MobiDB-lite"/>
    </source>
</evidence>
<feature type="region of interest" description="Disordered" evidence="1">
    <location>
        <begin position="77"/>
        <end position="99"/>
    </location>
</feature>
<feature type="region of interest" description="Disordered" evidence="1">
    <location>
        <begin position="1"/>
        <end position="24"/>
    </location>
</feature>
<sequence length="99" mass="10779">MQTSAHQPRFVSSVSFRKRDEAGTQQFSNSLPICFGDISARADMKSPVRGATLSSSNRPAASTLGCQNIGTRNVVRTKSTDGELDEAEEFCDKKESTTF</sequence>
<keyword evidence="3" id="KW-1185">Reference proteome</keyword>